<dbReference type="InterPro" id="IPR036097">
    <property type="entry name" value="HisK_dim/P_sf"/>
</dbReference>
<evidence type="ECO:0000259" key="15">
    <source>
        <dbReference type="PROSITE" id="PS50109"/>
    </source>
</evidence>
<dbReference type="GO" id="GO:0005524">
    <property type="term" value="F:ATP binding"/>
    <property type="evidence" value="ECO:0007669"/>
    <property type="project" value="UniProtKB-KW"/>
</dbReference>
<feature type="modified residue" description="4-aspartylphosphate" evidence="13">
    <location>
        <position position="528"/>
    </location>
</feature>
<accession>A0A2C5Y016</accession>
<dbReference type="SMART" id="SM00388">
    <property type="entry name" value="HisKA"/>
    <property type="match status" value="1"/>
</dbReference>
<evidence type="ECO:0000256" key="9">
    <source>
        <dbReference type="ARBA" id="ARBA00022777"/>
    </source>
</evidence>
<dbReference type="Pfam" id="PF13185">
    <property type="entry name" value="GAF_2"/>
    <property type="match status" value="1"/>
</dbReference>
<dbReference type="PROSITE" id="PS50109">
    <property type="entry name" value="HIS_KIN"/>
    <property type="match status" value="1"/>
</dbReference>
<keyword evidence="7" id="KW-0812">Transmembrane</keyword>
<evidence type="ECO:0000256" key="4">
    <source>
        <dbReference type="ARBA" id="ARBA00022475"/>
    </source>
</evidence>
<dbReference type="Pfam" id="PF00512">
    <property type="entry name" value="HisKA"/>
    <property type="match status" value="1"/>
</dbReference>
<sequence>MCDVVLQTCGASASRAAIVVHEADSWCVAASGDPERGASAHRPGLPLSHTTLVAEKVVLYCSRFLEPVFIPDLLADDRFGNVGDAWLGKAVMAMPIRHGPKPLLGILYVEGQPGAFSDRSVTVLQLLGNQIGISYSNALAMKNVEAISAENRLMVSVQKRALAKALEAETKAKHAEAEAKRNVKLAEEAAKAKSIFLANVSHELRTPLNGVIGNSELLRDSSLNQEQLDMADSIRVSADLLLTVINDILDFSKMEADKMKLYIIAFNPEDMVREVVRAVSYSNREKTSKNNVTIIHDIKLPPMLIYGDPIRLHQVLGNLIGNSLKFTEDGSITIGARLDAQTPDSATLTFWVRDTGIGIPPQQLAKLFQPFSQADASTARKYGGSGLGLSICKSLIEVMMKGKIQLESQETRGTTAWFTVTFEKAKPDVAAGDALSKSSPPIDRYSAPTTPSERAASPNPYLDLTQLAKHDVRICVAEDNPINQKIAMQYVQRLGYRCVGAYENGLKAVEGLRQKAREGQPYHIVLMDVQMPVLDGYEATKLLRRDALEAVRKVLVIAMTASAIQGDREKCLAAGMNDYLAKPVRSEVLRRKLDAYVLASSAAAATQDHEPAPSTPSPLPACPLALSPNPTRPLLTRHDKPPCAAAALSLPHDAMEKGASGSSATAGAAAPPARAAQATCDDNATDATRPA</sequence>
<dbReference type="InterPro" id="IPR011006">
    <property type="entry name" value="CheY-like_superfamily"/>
</dbReference>
<evidence type="ECO:0000256" key="8">
    <source>
        <dbReference type="ARBA" id="ARBA00022741"/>
    </source>
</evidence>
<comment type="catalytic activity">
    <reaction evidence="1">
        <text>ATP + protein L-histidine = ADP + protein N-phospho-L-histidine.</text>
        <dbReference type="EC" id="2.7.13.3"/>
    </reaction>
</comment>
<keyword evidence="9" id="KW-0418">Kinase</keyword>
<dbReference type="CDD" id="cd16922">
    <property type="entry name" value="HATPase_EvgS-ArcB-TorS-like"/>
    <property type="match status" value="1"/>
</dbReference>
<dbReference type="FunFam" id="1.10.287.130:FF:000003">
    <property type="entry name" value="Histidine kinase"/>
    <property type="match status" value="1"/>
</dbReference>
<dbReference type="Gene3D" id="3.40.50.2300">
    <property type="match status" value="1"/>
</dbReference>
<evidence type="ECO:0000256" key="14">
    <source>
        <dbReference type="SAM" id="MobiDB-lite"/>
    </source>
</evidence>
<protein>
    <recommendedName>
        <fullName evidence="3">histidine kinase</fullName>
        <ecNumber evidence="3">2.7.13.3</ecNumber>
    </recommendedName>
</protein>
<dbReference type="InterPro" id="IPR005467">
    <property type="entry name" value="His_kinase_dom"/>
</dbReference>
<feature type="domain" description="Histidine kinase" evidence="15">
    <location>
        <begin position="199"/>
        <end position="424"/>
    </location>
</feature>
<feature type="domain" description="Response regulatory" evidence="16">
    <location>
        <begin position="473"/>
        <end position="597"/>
    </location>
</feature>
<dbReference type="InterPro" id="IPR004358">
    <property type="entry name" value="Sig_transdc_His_kin-like_C"/>
</dbReference>
<keyword evidence="4" id="KW-1003">Cell membrane</keyword>
<dbReference type="InterPro" id="IPR029016">
    <property type="entry name" value="GAF-like_dom_sf"/>
</dbReference>
<dbReference type="Proteomes" id="UP000224854">
    <property type="component" value="Unassembled WGS sequence"/>
</dbReference>
<dbReference type="Gene3D" id="3.30.565.10">
    <property type="entry name" value="Histidine kinase-like ATPase, C-terminal domain"/>
    <property type="match status" value="1"/>
</dbReference>
<dbReference type="EC" id="2.7.13.3" evidence="3"/>
<evidence type="ECO:0000256" key="11">
    <source>
        <dbReference type="ARBA" id="ARBA00022989"/>
    </source>
</evidence>
<dbReference type="CDD" id="cd00082">
    <property type="entry name" value="HisKA"/>
    <property type="match status" value="1"/>
</dbReference>
<keyword evidence="8" id="KW-0547">Nucleotide-binding</keyword>
<feature type="compositionally biased region" description="Low complexity" evidence="14">
    <location>
        <begin position="658"/>
        <end position="679"/>
    </location>
</feature>
<dbReference type="GO" id="GO:0009927">
    <property type="term" value="F:histidine phosphotransfer kinase activity"/>
    <property type="evidence" value="ECO:0007669"/>
    <property type="project" value="TreeGrafter"/>
</dbReference>
<dbReference type="SUPFAM" id="SSF55781">
    <property type="entry name" value="GAF domain-like"/>
    <property type="match status" value="1"/>
</dbReference>
<keyword evidence="5 13" id="KW-0597">Phosphoprotein</keyword>
<evidence type="ECO:0000259" key="16">
    <source>
        <dbReference type="PROSITE" id="PS50110"/>
    </source>
</evidence>
<evidence type="ECO:0000256" key="5">
    <source>
        <dbReference type="ARBA" id="ARBA00022553"/>
    </source>
</evidence>
<dbReference type="SUPFAM" id="SSF47384">
    <property type="entry name" value="Homodimeric domain of signal transducing histidine kinase"/>
    <property type="match status" value="1"/>
</dbReference>
<dbReference type="InterPro" id="IPR003661">
    <property type="entry name" value="HisK_dim/P_dom"/>
</dbReference>
<evidence type="ECO:0000256" key="1">
    <source>
        <dbReference type="ARBA" id="ARBA00000085"/>
    </source>
</evidence>
<dbReference type="EMBL" id="NJEU01001797">
    <property type="protein sequence ID" value="PHH60562.1"/>
    <property type="molecule type" value="Genomic_DNA"/>
</dbReference>
<feature type="region of interest" description="Disordered" evidence="14">
    <location>
        <begin position="604"/>
        <end position="639"/>
    </location>
</feature>
<feature type="region of interest" description="Disordered" evidence="14">
    <location>
        <begin position="430"/>
        <end position="459"/>
    </location>
</feature>
<dbReference type="PANTHER" id="PTHR43047:SF46">
    <property type="entry name" value="HISTIDINE KINASE_RESPONSE REGULATOR, PUTATIVE (AFU_ORTHOLOGUE AFUA_3G12550)-RELATED"/>
    <property type="match status" value="1"/>
</dbReference>
<evidence type="ECO:0000256" key="6">
    <source>
        <dbReference type="ARBA" id="ARBA00022679"/>
    </source>
</evidence>
<reference evidence="17 18" key="1">
    <citation type="submission" date="2017-06" db="EMBL/GenBank/DDBJ databases">
        <title>Ant-infecting Ophiocordyceps genomes reveal a high diversity of potential behavioral manipulation genes and a possible major role for enterotoxins.</title>
        <authorList>
            <person name="De Bekker C."/>
            <person name="Evans H.C."/>
            <person name="Brachmann A."/>
            <person name="Hughes D.P."/>
        </authorList>
    </citation>
    <scope>NUCLEOTIDE SEQUENCE [LARGE SCALE GENOMIC DNA]</scope>
    <source>
        <strain evidence="17 18">1348a</strain>
    </source>
</reference>
<evidence type="ECO:0000256" key="12">
    <source>
        <dbReference type="ARBA" id="ARBA00023136"/>
    </source>
</evidence>
<evidence type="ECO:0000256" key="3">
    <source>
        <dbReference type="ARBA" id="ARBA00012438"/>
    </source>
</evidence>
<feature type="compositionally biased region" description="Polar residues" evidence="14">
    <location>
        <begin position="680"/>
        <end position="691"/>
    </location>
</feature>
<dbReference type="Gene3D" id="1.10.287.130">
    <property type="match status" value="1"/>
</dbReference>
<dbReference type="SUPFAM" id="SSF55874">
    <property type="entry name" value="ATPase domain of HSP90 chaperone/DNA topoisomerase II/histidine kinase"/>
    <property type="match status" value="1"/>
</dbReference>
<evidence type="ECO:0000313" key="18">
    <source>
        <dbReference type="Proteomes" id="UP000224854"/>
    </source>
</evidence>
<dbReference type="Pfam" id="PF00072">
    <property type="entry name" value="Response_reg"/>
    <property type="match status" value="1"/>
</dbReference>
<evidence type="ECO:0000256" key="13">
    <source>
        <dbReference type="PROSITE-ProRule" id="PRU00169"/>
    </source>
</evidence>
<dbReference type="CDD" id="cd17546">
    <property type="entry name" value="REC_hyHK_CKI1_RcsC-like"/>
    <property type="match status" value="1"/>
</dbReference>
<dbReference type="InterPro" id="IPR003594">
    <property type="entry name" value="HATPase_dom"/>
</dbReference>
<name>A0A2C5Y016_9HYPO</name>
<dbReference type="InterPro" id="IPR003018">
    <property type="entry name" value="GAF"/>
</dbReference>
<proteinExistence type="predicted"/>
<dbReference type="GO" id="GO:0000155">
    <property type="term" value="F:phosphorelay sensor kinase activity"/>
    <property type="evidence" value="ECO:0007669"/>
    <property type="project" value="InterPro"/>
</dbReference>
<dbReference type="InterPro" id="IPR001789">
    <property type="entry name" value="Sig_transdc_resp-reg_receiver"/>
</dbReference>
<dbReference type="FunFam" id="3.40.50.2300:FF:000285">
    <property type="entry name" value="Putative sensor histidine kinase/response regulator"/>
    <property type="match status" value="1"/>
</dbReference>
<keyword evidence="10" id="KW-0067">ATP-binding</keyword>
<dbReference type="SMART" id="SM00387">
    <property type="entry name" value="HATPase_c"/>
    <property type="match status" value="1"/>
</dbReference>
<keyword evidence="18" id="KW-1185">Reference proteome</keyword>
<keyword evidence="6" id="KW-0808">Transferase</keyword>
<gene>
    <name evidence="17" type="ORF">CDD82_2262</name>
</gene>
<evidence type="ECO:0000256" key="10">
    <source>
        <dbReference type="ARBA" id="ARBA00022840"/>
    </source>
</evidence>
<dbReference type="PRINTS" id="PR00344">
    <property type="entry name" value="BCTRLSENSOR"/>
</dbReference>
<dbReference type="AlphaFoldDB" id="A0A2C5Y016"/>
<evidence type="ECO:0000256" key="2">
    <source>
        <dbReference type="ARBA" id="ARBA00004651"/>
    </source>
</evidence>
<dbReference type="InterPro" id="IPR036890">
    <property type="entry name" value="HATPase_C_sf"/>
</dbReference>
<dbReference type="PANTHER" id="PTHR43047">
    <property type="entry name" value="TWO-COMPONENT HISTIDINE PROTEIN KINASE"/>
    <property type="match status" value="1"/>
</dbReference>
<dbReference type="PROSITE" id="PS50110">
    <property type="entry name" value="RESPONSE_REGULATORY"/>
    <property type="match status" value="1"/>
</dbReference>
<evidence type="ECO:0000256" key="7">
    <source>
        <dbReference type="ARBA" id="ARBA00022692"/>
    </source>
</evidence>
<dbReference type="Pfam" id="PF02518">
    <property type="entry name" value="HATPase_c"/>
    <property type="match status" value="1"/>
</dbReference>
<dbReference type="SUPFAM" id="SSF52172">
    <property type="entry name" value="CheY-like"/>
    <property type="match status" value="1"/>
</dbReference>
<dbReference type="FunFam" id="3.30.565.10:FF:000010">
    <property type="entry name" value="Sensor histidine kinase RcsC"/>
    <property type="match status" value="1"/>
</dbReference>
<dbReference type="GO" id="GO:0005886">
    <property type="term" value="C:plasma membrane"/>
    <property type="evidence" value="ECO:0007669"/>
    <property type="project" value="UniProtKB-SubCell"/>
</dbReference>
<keyword evidence="12" id="KW-0472">Membrane</keyword>
<dbReference type="SMART" id="SM00448">
    <property type="entry name" value="REC"/>
    <property type="match status" value="1"/>
</dbReference>
<feature type="region of interest" description="Disordered" evidence="14">
    <location>
        <begin position="654"/>
        <end position="691"/>
    </location>
</feature>
<comment type="caution">
    <text evidence="17">The sequence shown here is derived from an EMBL/GenBank/DDBJ whole genome shotgun (WGS) entry which is preliminary data.</text>
</comment>
<dbReference type="Gene3D" id="3.30.450.40">
    <property type="match status" value="1"/>
</dbReference>
<evidence type="ECO:0000313" key="17">
    <source>
        <dbReference type="EMBL" id="PHH60562.1"/>
    </source>
</evidence>
<organism evidence="17 18">
    <name type="scientific">Ophiocordyceps australis</name>
    <dbReference type="NCBI Taxonomy" id="1399860"/>
    <lineage>
        <taxon>Eukaryota</taxon>
        <taxon>Fungi</taxon>
        <taxon>Dikarya</taxon>
        <taxon>Ascomycota</taxon>
        <taxon>Pezizomycotina</taxon>
        <taxon>Sordariomycetes</taxon>
        <taxon>Hypocreomycetidae</taxon>
        <taxon>Hypocreales</taxon>
        <taxon>Ophiocordycipitaceae</taxon>
        <taxon>Ophiocordyceps</taxon>
    </lineage>
</organism>
<keyword evidence="11" id="KW-1133">Transmembrane helix</keyword>
<comment type="subcellular location">
    <subcellularLocation>
        <location evidence="2">Cell membrane</location>
        <topology evidence="2">Multi-pass membrane protein</topology>
    </subcellularLocation>
</comment>
<dbReference type="OrthoDB" id="60033at2759"/>